<name>A0ACB5TUA4_CANBO</name>
<comment type="caution">
    <text evidence="1">The sequence shown here is derived from an EMBL/GenBank/DDBJ whole genome shotgun (WGS) entry which is preliminary data.</text>
</comment>
<keyword evidence="2" id="KW-1185">Reference proteome</keyword>
<organism evidence="1 2">
    <name type="scientific">Candida boidinii</name>
    <name type="common">Yeast</name>
    <dbReference type="NCBI Taxonomy" id="5477"/>
    <lineage>
        <taxon>Eukaryota</taxon>
        <taxon>Fungi</taxon>
        <taxon>Dikarya</taxon>
        <taxon>Ascomycota</taxon>
        <taxon>Saccharomycotina</taxon>
        <taxon>Pichiomycetes</taxon>
        <taxon>Pichiales</taxon>
        <taxon>Pichiaceae</taxon>
        <taxon>Ogataea</taxon>
        <taxon>Ogataea/Candida clade</taxon>
    </lineage>
</organism>
<evidence type="ECO:0000313" key="1">
    <source>
        <dbReference type="EMBL" id="GME94752.1"/>
    </source>
</evidence>
<gene>
    <name evidence="1" type="ORF">Cboi01_000363600</name>
</gene>
<evidence type="ECO:0000313" key="2">
    <source>
        <dbReference type="Proteomes" id="UP001165101"/>
    </source>
</evidence>
<protein>
    <submittedName>
        <fullName evidence="1">Unnamed protein product</fullName>
    </submittedName>
</protein>
<dbReference type="EMBL" id="BSXV01002057">
    <property type="protein sequence ID" value="GME94752.1"/>
    <property type="molecule type" value="Genomic_DNA"/>
</dbReference>
<sequence>MTETVAVCGAGLVGTLCALGLAHRGYKVSLFDYRDDPRNVTIDKQNLRSINLAVSDRGIRAMNLIDPEMTERVLKDIIPMHGRMIHDLEGKQISQIYGLFGESINSIDRSFLNISLLNEIELYNEKNLTENDKIEFKFNNKIIGFTENRKTNKIELNYLNTKNNIENLKSFDFIIGADGAFSTIRYGLQKSIRLDIQQKYVNKCYIELYIPSGENGTFKIDPNHLHIWPRDDFMLIALPNQDGSFTSTFFSSWEFIENLLKEEKTDNNSLSVDDKIIKLFEENFRDAIDLITMDKILYSFKNHPKGALCQTECYPYNLSDKCLIIGDAAHSMVPFYGQGMNCGFEDVRVLLELLDKNGKDRLNTFNQYSLNRHEDLKAILKLAIDNYHEMSHKVNSSLFLFRKKLDGLLGKLIPNYWIPLYSMVSFRGDISYSDAIKRSNKQDKILKSVEFSLITLSIIGIVKYFNRK</sequence>
<reference evidence="1" key="1">
    <citation type="submission" date="2023-04" db="EMBL/GenBank/DDBJ databases">
        <title>Candida boidinii NBRC 1967.</title>
        <authorList>
            <person name="Ichikawa N."/>
            <person name="Sato H."/>
            <person name="Tonouchi N."/>
        </authorList>
    </citation>
    <scope>NUCLEOTIDE SEQUENCE</scope>
    <source>
        <strain evidence="1">NBRC 1967</strain>
    </source>
</reference>
<accession>A0ACB5TUA4</accession>
<dbReference type="Proteomes" id="UP001165101">
    <property type="component" value="Unassembled WGS sequence"/>
</dbReference>
<proteinExistence type="predicted"/>